<accession>A0A9N8VQ00</accession>
<dbReference type="OrthoDB" id="2429651at2759"/>
<gene>
    <name evidence="1" type="ORF">CPELLU_LOCUS384</name>
</gene>
<sequence>MTLENTNAEDFDDAVKVEIIKDKMARKYAPVPPQNNFINPAVNIDKRFQPFDNPDTYEARIRLLLLGVANDNAQVLRTLKTHLSGDQKLYSWMRNENIAAKQNVSIISQSIVSQPVFPSYDEMQKSFQAILEKQKAESKVKIEKLKTEFELKMSQQSKKSYPSVPPKDYKQIHKFYTDQGDPRWLNLFKEEALQ</sequence>
<evidence type="ECO:0000313" key="2">
    <source>
        <dbReference type="Proteomes" id="UP000789759"/>
    </source>
</evidence>
<evidence type="ECO:0000313" key="1">
    <source>
        <dbReference type="EMBL" id="CAG8455867.1"/>
    </source>
</evidence>
<protein>
    <submittedName>
        <fullName evidence="1">17095_t:CDS:1</fullName>
    </submittedName>
</protein>
<dbReference type="Proteomes" id="UP000789759">
    <property type="component" value="Unassembled WGS sequence"/>
</dbReference>
<organism evidence="1 2">
    <name type="scientific">Cetraspora pellucida</name>
    <dbReference type="NCBI Taxonomy" id="1433469"/>
    <lineage>
        <taxon>Eukaryota</taxon>
        <taxon>Fungi</taxon>
        <taxon>Fungi incertae sedis</taxon>
        <taxon>Mucoromycota</taxon>
        <taxon>Glomeromycotina</taxon>
        <taxon>Glomeromycetes</taxon>
        <taxon>Diversisporales</taxon>
        <taxon>Gigasporaceae</taxon>
        <taxon>Cetraspora</taxon>
    </lineage>
</organism>
<name>A0A9N8VQ00_9GLOM</name>
<keyword evidence="2" id="KW-1185">Reference proteome</keyword>
<dbReference type="AlphaFoldDB" id="A0A9N8VQ00"/>
<comment type="caution">
    <text evidence="1">The sequence shown here is derived from an EMBL/GenBank/DDBJ whole genome shotgun (WGS) entry which is preliminary data.</text>
</comment>
<proteinExistence type="predicted"/>
<reference evidence="1" key="1">
    <citation type="submission" date="2021-06" db="EMBL/GenBank/DDBJ databases">
        <authorList>
            <person name="Kallberg Y."/>
            <person name="Tangrot J."/>
            <person name="Rosling A."/>
        </authorList>
    </citation>
    <scope>NUCLEOTIDE SEQUENCE</scope>
    <source>
        <strain evidence="1">FL966</strain>
    </source>
</reference>
<dbReference type="EMBL" id="CAJVQA010000102">
    <property type="protein sequence ID" value="CAG8455867.1"/>
    <property type="molecule type" value="Genomic_DNA"/>
</dbReference>